<evidence type="ECO:0000259" key="1">
    <source>
        <dbReference type="Pfam" id="PF01486"/>
    </source>
</evidence>
<evidence type="ECO:0000313" key="3">
    <source>
        <dbReference type="Proteomes" id="UP000006038"/>
    </source>
</evidence>
<accession>J3MQ00</accession>
<dbReference type="Gramene" id="OB08G11790.1">
    <property type="protein sequence ID" value="OB08G11790.1"/>
    <property type="gene ID" value="OB08G11790"/>
</dbReference>
<organism evidence="2">
    <name type="scientific">Oryza brachyantha</name>
    <name type="common">malo sina</name>
    <dbReference type="NCBI Taxonomy" id="4533"/>
    <lineage>
        <taxon>Eukaryota</taxon>
        <taxon>Viridiplantae</taxon>
        <taxon>Streptophyta</taxon>
        <taxon>Embryophyta</taxon>
        <taxon>Tracheophyta</taxon>
        <taxon>Spermatophyta</taxon>
        <taxon>Magnoliopsida</taxon>
        <taxon>Liliopsida</taxon>
        <taxon>Poales</taxon>
        <taxon>Poaceae</taxon>
        <taxon>BOP clade</taxon>
        <taxon>Oryzoideae</taxon>
        <taxon>Oryzeae</taxon>
        <taxon>Oryzinae</taxon>
        <taxon>Oryza</taxon>
    </lineage>
</organism>
<evidence type="ECO:0000313" key="2">
    <source>
        <dbReference type="EnsemblPlants" id="OB08G11790.1"/>
    </source>
</evidence>
<name>J3MQ00_ORYBR</name>
<keyword evidence="3" id="KW-1185">Reference proteome</keyword>
<dbReference type="GO" id="GO:0005634">
    <property type="term" value="C:nucleus"/>
    <property type="evidence" value="ECO:0007669"/>
    <property type="project" value="InterPro"/>
</dbReference>
<dbReference type="AlphaFoldDB" id="J3MQ00"/>
<dbReference type="EnsemblPlants" id="OB08G11790.1">
    <property type="protein sequence ID" value="OB08G11790.1"/>
    <property type="gene ID" value="OB08G11790"/>
</dbReference>
<dbReference type="GO" id="GO:0003700">
    <property type="term" value="F:DNA-binding transcription factor activity"/>
    <property type="evidence" value="ECO:0007669"/>
    <property type="project" value="InterPro"/>
</dbReference>
<sequence>MAWSEEHYPSPDSVLDTVTSLRFPCRKRSSPCTDLNADRKLSYGIAAVGSKMTRMRNEMDGGIMKFTDDDLSNLTLADINNLEQQLEFSVTKIRARKAKRSI</sequence>
<dbReference type="InterPro" id="IPR002487">
    <property type="entry name" value="TF_Kbox"/>
</dbReference>
<dbReference type="HOGENOM" id="CLU_2281795_0_0_1"/>
<protein>
    <recommendedName>
        <fullName evidence="1">K-box domain-containing protein</fullName>
    </recommendedName>
</protein>
<reference evidence="2" key="1">
    <citation type="journal article" date="2013" name="Nat. Commun.">
        <title>Whole-genome sequencing of Oryza brachyantha reveals mechanisms underlying Oryza genome evolution.</title>
        <authorList>
            <person name="Chen J."/>
            <person name="Huang Q."/>
            <person name="Gao D."/>
            <person name="Wang J."/>
            <person name="Lang Y."/>
            <person name="Liu T."/>
            <person name="Li B."/>
            <person name="Bai Z."/>
            <person name="Luis Goicoechea J."/>
            <person name="Liang C."/>
            <person name="Chen C."/>
            <person name="Zhang W."/>
            <person name="Sun S."/>
            <person name="Liao Y."/>
            <person name="Zhang X."/>
            <person name="Yang L."/>
            <person name="Song C."/>
            <person name="Wang M."/>
            <person name="Shi J."/>
            <person name="Liu G."/>
            <person name="Liu J."/>
            <person name="Zhou H."/>
            <person name="Zhou W."/>
            <person name="Yu Q."/>
            <person name="An N."/>
            <person name="Chen Y."/>
            <person name="Cai Q."/>
            <person name="Wang B."/>
            <person name="Liu B."/>
            <person name="Min J."/>
            <person name="Huang Y."/>
            <person name="Wu H."/>
            <person name="Li Z."/>
            <person name="Zhang Y."/>
            <person name="Yin Y."/>
            <person name="Song W."/>
            <person name="Jiang J."/>
            <person name="Jackson S.A."/>
            <person name="Wing R.A."/>
            <person name="Wang J."/>
            <person name="Chen M."/>
        </authorList>
    </citation>
    <scope>NUCLEOTIDE SEQUENCE [LARGE SCALE GENOMIC DNA]</scope>
    <source>
        <strain evidence="2">cv. IRGC 101232</strain>
    </source>
</reference>
<feature type="domain" description="K-box" evidence="1">
    <location>
        <begin position="51"/>
        <end position="99"/>
    </location>
</feature>
<reference evidence="2" key="2">
    <citation type="submission" date="2013-04" db="UniProtKB">
        <authorList>
            <consortium name="EnsemblPlants"/>
        </authorList>
    </citation>
    <scope>IDENTIFICATION</scope>
</reference>
<proteinExistence type="predicted"/>
<dbReference type="Pfam" id="PF01486">
    <property type="entry name" value="K-box"/>
    <property type="match status" value="1"/>
</dbReference>
<dbReference type="Proteomes" id="UP000006038">
    <property type="component" value="Chromosome 8"/>
</dbReference>